<dbReference type="CDD" id="cd01650">
    <property type="entry name" value="RT_nLTR_like"/>
    <property type="match status" value="1"/>
</dbReference>
<keyword evidence="3" id="KW-1185">Reference proteome</keyword>
<dbReference type="InterPro" id="IPR043502">
    <property type="entry name" value="DNA/RNA_pol_sf"/>
</dbReference>
<protein>
    <recommendedName>
        <fullName evidence="1">Reverse transcriptase domain-containing protein</fullName>
    </recommendedName>
</protein>
<feature type="domain" description="Reverse transcriptase" evidence="1">
    <location>
        <begin position="320"/>
        <end position="573"/>
    </location>
</feature>
<gene>
    <name evidence="2" type="ORF">CALMAC_LOCUS21086</name>
</gene>
<dbReference type="SUPFAM" id="SSF56672">
    <property type="entry name" value="DNA/RNA polymerases"/>
    <property type="match status" value="1"/>
</dbReference>
<evidence type="ECO:0000259" key="1">
    <source>
        <dbReference type="PROSITE" id="PS50878"/>
    </source>
</evidence>
<dbReference type="EMBL" id="CAACVG010015594">
    <property type="protein sequence ID" value="VEN64599.1"/>
    <property type="molecule type" value="Genomic_DNA"/>
</dbReference>
<evidence type="ECO:0000313" key="2">
    <source>
        <dbReference type="EMBL" id="VEN64599.1"/>
    </source>
</evidence>
<dbReference type="OrthoDB" id="6778366at2759"/>
<dbReference type="InterPro" id="IPR000477">
    <property type="entry name" value="RT_dom"/>
</dbReference>
<dbReference type="Proteomes" id="UP000410492">
    <property type="component" value="Unassembled WGS sequence"/>
</dbReference>
<dbReference type="AlphaFoldDB" id="A0A653DWL5"/>
<accession>A0A653DWL5</accession>
<dbReference type="Pfam" id="PF00078">
    <property type="entry name" value="RVT_1"/>
    <property type="match status" value="1"/>
</dbReference>
<proteinExistence type="predicted"/>
<organism evidence="2 3">
    <name type="scientific">Callosobruchus maculatus</name>
    <name type="common">Southern cowpea weevil</name>
    <name type="synonym">Pulse bruchid</name>
    <dbReference type="NCBI Taxonomy" id="64391"/>
    <lineage>
        <taxon>Eukaryota</taxon>
        <taxon>Metazoa</taxon>
        <taxon>Ecdysozoa</taxon>
        <taxon>Arthropoda</taxon>
        <taxon>Hexapoda</taxon>
        <taxon>Insecta</taxon>
        <taxon>Pterygota</taxon>
        <taxon>Neoptera</taxon>
        <taxon>Endopterygota</taxon>
        <taxon>Coleoptera</taxon>
        <taxon>Polyphaga</taxon>
        <taxon>Cucujiformia</taxon>
        <taxon>Chrysomeloidea</taxon>
        <taxon>Chrysomelidae</taxon>
        <taxon>Bruchinae</taxon>
        <taxon>Bruchini</taxon>
        <taxon>Callosobruchus</taxon>
    </lineage>
</organism>
<dbReference type="PANTHER" id="PTHR19446">
    <property type="entry name" value="REVERSE TRANSCRIPTASES"/>
    <property type="match status" value="1"/>
</dbReference>
<name>A0A653DWL5_CALMS</name>
<feature type="non-terminal residue" evidence="2">
    <location>
        <position position="587"/>
    </location>
</feature>
<sequence>MNSFGYNNLINGVTRRTEDTASCIDHFFIKCKDQNYSKITPVILKRDLTDHYPILLNLKLKNELADTTQKNKLYSKIDYALLSQMISESKWDSVLGETNAETATTNFIQSFTSMIKSCTKVYQICSKNVRLKPWITEGLILSIRKRDQLKKLWSQNPNNIIMQNNYKRYRTILSNLINKTKYQYYKNKLQNNTGDVKKTWDIIKEVTNDKTNKKDIKTILDTNSETISDPGQIASEFNSYFCSIGPQLASNINPTDKNFKEKTETCPESCYFTPITANELINLISSLKNNVKCGEDQITTEVLKQHHKDLIAPLLHIINCILSTGVFPSILKKTIIVPVFKNGNEKLTSNYRPIALTSTVSKLVEKCIKFKLQSFFEKQDVLSKNQYAFKRNSSAENCLARVTEMILGGLDVGNRVVGIFLDLKKAFDTVAHHLLLQRLHKIGIRGIGYKLIESYLKDRTQRVKIGNIISESQAVVCGVPQGTVLGPILFNVYINDVLSILDEEGAVFCFADDTVIIVQGESWEIAIKKSESAISKIMCWLEHSLLSLNVEKTKFLTFAHSSRTLPTVRSLRIHNVKCDGLETCVCG</sequence>
<evidence type="ECO:0000313" key="3">
    <source>
        <dbReference type="Proteomes" id="UP000410492"/>
    </source>
</evidence>
<dbReference type="PROSITE" id="PS50878">
    <property type="entry name" value="RT_POL"/>
    <property type="match status" value="1"/>
</dbReference>
<reference evidence="2 3" key="1">
    <citation type="submission" date="2019-01" db="EMBL/GenBank/DDBJ databases">
        <authorList>
            <person name="Sayadi A."/>
        </authorList>
    </citation>
    <scope>NUCLEOTIDE SEQUENCE [LARGE SCALE GENOMIC DNA]</scope>
</reference>
<dbReference type="GO" id="GO:0071897">
    <property type="term" value="P:DNA biosynthetic process"/>
    <property type="evidence" value="ECO:0007669"/>
    <property type="project" value="UniProtKB-ARBA"/>
</dbReference>